<evidence type="ECO:0000256" key="1">
    <source>
        <dbReference type="SAM" id="Phobius"/>
    </source>
</evidence>
<organism evidence="2 3">
    <name type="scientific">Candidatus Campbellbacteria bacterium RIFCSPLOWO2_02_35_12</name>
    <dbReference type="NCBI Taxonomy" id="1797580"/>
    <lineage>
        <taxon>Bacteria</taxon>
        <taxon>Candidatus Campbelliibacteriota</taxon>
    </lineage>
</organism>
<dbReference type="AlphaFoldDB" id="A0A1F5EFX1"/>
<dbReference type="STRING" id="1797580.A2Z61_01110"/>
<gene>
    <name evidence="2" type="ORF">A2Z61_01110</name>
</gene>
<name>A0A1F5EFX1_9BACT</name>
<evidence type="ECO:0000313" key="3">
    <source>
        <dbReference type="Proteomes" id="UP000186029"/>
    </source>
</evidence>
<keyword evidence="1" id="KW-0812">Transmembrane</keyword>
<accession>A0A1F5EFX1</accession>
<sequence>MPKKVVPAELRNRVSKFNILLNFFVFDKLLFVIFIKNKLKFHMIKKFSSPKIRNRQFVFTPKIEYKLVAKRCEANPSNLQFPMWCPRRESATTRKYFDSLRSQNTNEPQPPLGGSPPFVSEFRSRLHVALFRFSSSVAKI</sequence>
<keyword evidence="1" id="KW-1133">Transmembrane helix</keyword>
<evidence type="ECO:0000313" key="2">
    <source>
        <dbReference type="EMBL" id="OGD66265.1"/>
    </source>
</evidence>
<proteinExistence type="predicted"/>
<dbReference type="EMBL" id="MFAC01000034">
    <property type="protein sequence ID" value="OGD66265.1"/>
    <property type="molecule type" value="Genomic_DNA"/>
</dbReference>
<reference evidence="2 3" key="1">
    <citation type="journal article" date="2016" name="Nat. Commun.">
        <title>Thousands of microbial genomes shed light on interconnected biogeochemical processes in an aquifer system.</title>
        <authorList>
            <person name="Anantharaman K."/>
            <person name="Brown C.T."/>
            <person name="Hug L.A."/>
            <person name="Sharon I."/>
            <person name="Castelle C.J."/>
            <person name="Probst A.J."/>
            <person name="Thomas B.C."/>
            <person name="Singh A."/>
            <person name="Wilkins M.J."/>
            <person name="Karaoz U."/>
            <person name="Brodie E.L."/>
            <person name="Williams K.H."/>
            <person name="Hubbard S.S."/>
            <person name="Banfield J.F."/>
        </authorList>
    </citation>
    <scope>NUCLEOTIDE SEQUENCE [LARGE SCALE GENOMIC DNA]</scope>
</reference>
<feature type="transmembrane region" description="Helical" evidence="1">
    <location>
        <begin position="17"/>
        <end position="35"/>
    </location>
</feature>
<keyword evidence="1" id="KW-0472">Membrane</keyword>
<dbReference type="Proteomes" id="UP000186029">
    <property type="component" value="Unassembled WGS sequence"/>
</dbReference>
<comment type="caution">
    <text evidence="2">The sequence shown here is derived from an EMBL/GenBank/DDBJ whole genome shotgun (WGS) entry which is preliminary data.</text>
</comment>
<protein>
    <submittedName>
        <fullName evidence="2">Uncharacterized protein</fullName>
    </submittedName>
</protein>